<name>A0A6A4TTS9_SCOMX</name>
<comment type="caution">
    <text evidence="1">The sequence shown here is derived from an EMBL/GenBank/DDBJ whole genome shotgun (WGS) entry which is preliminary data.</text>
</comment>
<proteinExistence type="predicted"/>
<reference evidence="1 2" key="1">
    <citation type="submission" date="2019-06" db="EMBL/GenBank/DDBJ databases">
        <title>Draft genomes of female and male turbot (Scophthalmus maximus).</title>
        <authorList>
            <person name="Xu H."/>
            <person name="Xu X.-W."/>
            <person name="Shao C."/>
            <person name="Chen S."/>
        </authorList>
    </citation>
    <scope>NUCLEOTIDE SEQUENCE [LARGE SCALE GENOMIC DNA]</scope>
    <source>
        <strain evidence="1">Ysfricsl-2016a</strain>
        <tissue evidence="1">Blood</tissue>
    </source>
</reference>
<evidence type="ECO:0000313" key="2">
    <source>
        <dbReference type="Proteomes" id="UP000438429"/>
    </source>
</evidence>
<dbReference type="EMBL" id="VEVO01000002">
    <property type="protein sequence ID" value="KAF0046101.1"/>
    <property type="molecule type" value="Genomic_DNA"/>
</dbReference>
<protein>
    <submittedName>
        <fullName evidence="1">Uncharacterized protein</fullName>
    </submittedName>
</protein>
<sequence length="201" mass="23384">MDMEDEEEGDCTAVSQPLTDSQVTVGSVQEEMYKVQQIKQFLQKMKHCKNVKFEDHFGDKMVLLTSMRAQMNLRGEGGFTDQEFYRLKNLVRRIKLELLNVEDNEDILFFMRMIKKKQNQEQHLAMMTLENWLGRLLDVVDYKNSSTQIICVDESPQTTRLTLVPYSSPFVSVQKAAKASSVGLHARRFYTLLVLRFMSLL</sequence>
<evidence type="ECO:0000313" key="1">
    <source>
        <dbReference type="EMBL" id="KAF0046101.1"/>
    </source>
</evidence>
<dbReference type="Proteomes" id="UP000438429">
    <property type="component" value="Unassembled WGS sequence"/>
</dbReference>
<accession>A0A6A4TTS9</accession>
<organism evidence="1 2">
    <name type="scientific">Scophthalmus maximus</name>
    <name type="common">Turbot</name>
    <name type="synonym">Psetta maxima</name>
    <dbReference type="NCBI Taxonomy" id="52904"/>
    <lineage>
        <taxon>Eukaryota</taxon>
        <taxon>Metazoa</taxon>
        <taxon>Chordata</taxon>
        <taxon>Craniata</taxon>
        <taxon>Vertebrata</taxon>
        <taxon>Euteleostomi</taxon>
        <taxon>Actinopterygii</taxon>
        <taxon>Neopterygii</taxon>
        <taxon>Teleostei</taxon>
        <taxon>Neoteleostei</taxon>
        <taxon>Acanthomorphata</taxon>
        <taxon>Carangaria</taxon>
        <taxon>Pleuronectiformes</taxon>
        <taxon>Pleuronectoidei</taxon>
        <taxon>Scophthalmidae</taxon>
        <taxon>Scophthalmus</taxon>
    </lineage>
</organism>
<gene>
    <name evidence="1" type="ORF">F2P81_002630</name>
</gene>
<dbReference type="AlphaFoldDB" id="A0A6A4TTS9"/>